<dbReference type="PIRSF" id="PIRSF006054">
    <property type="entry name" value="UCP006054"/>
    <property type="match status" value="1"/>
</dbReference>
<sequence>MESIIAKPEREQIIALIKREVVPAIGCTEPIAVALCVAKATETLGCHPENIKVFLSANILKNAMGVGIPGTDMIGLPIAVALGALIGKSEYQLEVLKDSNPEAVEAGKKMIESQCIDIALKENIEEKLYIEAVCTHGNDSATAIISGGHTNFVYISRNQDVLLDNRTPASAEAQAAHVELTLRKVFDFATTAPLEEIEFILEARRLNKNAAERSFQGKYGHELGRMLRNSQTERNIMGNNTFTHILSYTSAACDARMAGAMIPVMSNSGSGNQGIAATLPVVVYAEDNHNSEEELTRALILSHLTAIYIKQSLGRLSALCGCVVAATGSSCGITYLMGGGYQQVMYAVQNMIATLTGMICDGAKPSCALKLTSGVSTAVMSAIMAMEQKCVTAVEGIIEENVNQSIRNLTKIGSEGMNETDKLVLDIMTHKHCD</sequence>
<comment type="similarity">
    <text evidence="1">Belongs to the UPF0597 family.</text>
</comment>
<evidence type="ECO:0000313" key="3">
    <source>
        <dbReference type="EMBL" id="RGR88385.1"/>
    </source>
</evidence>
<name>A0A412G769_9BACT</name>
<dbReference type="Proteomes" id="UP000285864">
    <property type="component" value="Unassembled WGS sequence"/>
</dbReference>
<accession>A0A412G769</accession>
<feature type="domain" description="Serine dehydratase-like alpha subunit" evidence="2">
    <location>
        <begin position="91"/>
        <end position="425"/>
    </location>
</feature>
<proteinExistence type="inferred from homology"/>
<dbReference type="InterPro" id="IPR005130">
    <property type="entry name" value="Ser_deHydtase-like_asu"/>
</dbReference>
<protein>
    <recommendedName>
        <fullName evidence="1">UPF0597 protein DWY20_14605</fullName>
    </recommendedName>
</protein>
<dbReference type="AlphaFoldDB" id="A0A412G769"/>
<evidence type="ECO:0000259" key="2">
    <source>
        <dbReference type="Pfam" id="PF03313"/>
    </source>
</evidence>
<dbReference type="GO" id="GO:0080146">
    <property type="term" value="F:L-cysteine desulfhydrase activity"/>
    <property type="evidence" value="ECO:0007669"/>
    <property type="project" value="TreeGrafter"/>
</dbReference>
<dbReference type="EMBL" id="QRUU01000140">
    <property type="protein sequence ID" value="RGR88385.1"/>
    <property type="molecule type" value="Genomic_DNA"/>
</dbReference>
<evidence type="ECO:0000256" key="1">
    <source>
        <dbReference type="HAMAP-Rule" id="MF_01845"/>
    </source>
</evidence>
<keyword evidence="4" id="KW-1185">Reference proteome</keyword>
<dbReference type="Pfam" id="PF03313">
    <property type="entry name" value="SDH_alpha"/>
    <property type="match status" value="1"/>
</dbReference>
<dbReference type="InterPro" id="IPR021144">
    <property type="entry name" value="UPF0597"/>
</dbReference>
<reference evidence="3 4" key="1">
    <citation type="submission" date="2018-08" db="EMBL/GenBank/DDBJ databases">
        <title>A genome reference for cultivated species of the human gut microbiota.</title>
        <authorList>
            <person name="Zou Y."/>
            <person name="Xue W."/>
            <person name="Luo G."/>
        </authorList>
    </citation>
    <scope>NUCLEOTIDE SEQUENCE [LARGE SCALE GENOMIC DNA]</scope>
    <source>
        <strain evidence="3 4">AF24-2</strain>
    </source>
</reference>
<comment type="caution">
    <text evidence="3">The sequence shown here is derived from an EMBL/GenBank/DDBJ whole genome shotgun (WGS) entry which is preliminary data.</text>
</comment>
<dbReference type="PANTHER" id="PTHR30501:SF2">
    <property type="entry name" value="UPF0597 PROTEIN YHAM"/>
    <property type="match status" value="1"/>
</dbReference>
<dbReference type="GO" id="GO:0019450">
    <property type="term" value="P:L-cysteine catabolic process to pyruvate"/>
    <property type="evidence" value="ECO:0007669"/>
    <property type="project" value="TreeGrafter"/>
</dbReference>
<gene>
    <name evidence="3" type="ORF">DWY20_14605</name>
</gene>
<organism evidence="3 4">
    <name type="scientific">Phocaeicola coprocola</name>
    <dbReference type="NCBI Taxonomy" id="310298"/>
    <lineage>
        <taxon>Bacteria</taxon>
        <taxon>Pseudomonadati</taxon>
        <taxon>Bacteroidota</taxon>
        <taxon>Bacteroidia</taxon>
        <taxon>Bacteroidales</taxon>
        <taxon>Bacteroidaceae</taxon>
        <taxon>Phocaeicola</taxon>
    </lineage>
</organism>
<dbReference type="PANTHER" id="PTHR30501">
    <property type="entry name" value="UPF0597 PROTEIN YHAM"/>
    <property type="match status" value="1"/>
</dbReference>
<dbReference type="HAMAP" id="MF_01845">
    <property type="entry name" value="UPF0597"/>
    <property type="match status" value="1"/>
</dbReference>
<evidence type="ECO:0000313" key="4">
    <source>
        <dbReference type="Proteomes" id="UP000285864"/>
    </source>
</evidence>